<dbReference type="SUPFAM" id="SSF55120">
    <property type="entry name" value="Pseudouridine synthase"/>
    <property type="match status" value="1"/>
</dbReference>
<proteinExistence type="inferred from homology"/>
<dbReference type="AlphaFoldDB" id="A0AAD8Y4S2"/>
<dbReference type="GO" id="GO:0003723">
    <property type="term" value="F:RNA binding"/>
    <property type="evidence" value="ECO:0007669"/>
    <property type="project" value="InterPro"/>
</dbReference>
<keyword evidence="4" id="KW-0413">Isomerase</keyword>
<feature type="signal peptide" evidence="2">
    <location>
        <begin position="1"/>
        <end position="28"/>
    </location>
</feature>
<dbReference type="EMBL" id="JATAAI010000019">
    <property type="protein sequence ID" value="KAK1739054.1"/>
    <property type="molecule type" value="Genomic_DNA"/>
</dbReference>
<comment type="similarity">
    <text evidence="1">Belongs to the pseudouridine synthase RluA family.</text>
</comment>
<evidence type="ECO:0000259" key="3">
    <source>
        <dbReference type="Pfam" id="PF00849"/>
    </source>
</evidence>
<dbReference type="InterPro" id="IPR006224">
    <property type="entry name" value="PsdUridine_synth_RluA-like_CS"/>
</dbReference>
<keyword evidence="5" id="KW-1185">Reference proteome</keyword>
<dbReference type="PROSITE" id="PS01129">
    <property type="entry name" value="PSI_RLU"/>
    <property type="match status" value="1"/>
</dbReference>
<sequence length="345" mass="38667">MKKYPLRSSIFLLLFSFIISLLLPQCAASFATQPSTQTSPSSSIITPSDINFPILYENEHLIAISKPPHIPHHDDPQSNQLGIISLLRHQQQQQSSFTYPHRLYGVHRLDRVTSGILLLAKSSDTANELVNKFKEREVNKYYMAISGKKPRKKKQGWVRGDMVLGRRGSYKLVNENKKEDEEKEDDGGKKSNYAVTRFFTAGLGNVPLSPLLHPKEVDNEEEVSSTTPKTAILFQPHTGKTHQLRVAAKSVGLPILGDARYGGGRVRVAGDDTTTTEADYFDRTYLHAAAIQFEIDNEEVCIYSPPPFGHLFSTTSELDDVFVGMMKKHCESDSILHHVDGRSML</sequence>
<protein>
    <submittedName>
        <fullName evidence="4">RNA pseudouridine synthase</fullName>
        <ecNumber evidence="4">5.4.99.-</ecNumber>
    </submittedName>
</protein>
<feature type="chain" id="PRO_5042006828" evidence="2">
    <location>
        <begin position="29"/>
        <end position="345"/>
    </location>
</feature>
<name>A0AAD8Y4S2_9STRA</name>
<reference evidence="4" key="1">
    <citation type="submission" date="2023-06" db="EMBL/GenBank/DDBJ databases">
        <title>Survivors Of The Sea: Transcriptome response of Skeletonema marinoi to long-term dormancy.</title>
        <authorList>
            <person name="Pinder M.I.M."/>
            <person name="Kourtchenko O."/>
            <person name="Robertson E.K."/>
            <person name="Larsson T."/>
            <person name="Maumus F."/>
            <person name="Osuna-Cruz C.M."/>
            <person name="Vancaester E."/>
            <person name="Stenow R."/>
            <person name="Vandepoele K."/>
            <person name="Ploug H."/>
            <person name="Bruchert V."/>
            <person name="Godhe A."/>
            <person name="Topel M."/>
        </authorList>
    </citation>
    <scope>NUCLEOTIDE SEQUENCE</scope>
    <source>
        <strain evidence="4">R05AC</strain>
    </source>
</reference>
<dbReference type="CDD" id="cd02869">
    <property type="entry name" value="PseudoU_synth_RluA_like"/>
    <property type="match status" value="1"/>
</dbReference>
<evidence type="ECO:0000256" key="2">
    <source>
        <dbReference type="SAM" id="SignalP"/>
    </source>
</evidence>
<keyword evidence="2" id="KW-0732">Signal</keyword>
<evidence type="ECO:0000256" key="1">
    <source>
        <dbReference type="ARBA" id="ARBA00010876"/>
    </source>
</evidence>
<dbReference type="PANTHER" id="PTHR21600:SF87">
    <property type="entry name" value="RNA PSEUDOURIDYLATE SYNTHASE DOMAIN-CONTAINING PROTEIN 1"/>
    <property type="match status" value="1"/>
</dbReference>
<dbReference type="Gene3D" id="3.30.2350.10">
    <property type="entry name" value="Pseudouridine synthase"/>
    <property type="match status" value="1"/>
</dbReference>
<dbReference type="PANTHER" id="PTHR21600">
    <property type="entry name" value="MITOCHONDRIAL RNA PSEUDOURIDINE SYNTHASE"/>
    <property type="match status" value="1"/>
</dbReference>
<accession>A0AAD8Y4S2</accession>
<dbReference type="GO" id="GO:0000455">
    <property type="term" value="P:enzyme-directed rRNA pseudouridine synthesis"/>
    <property type="evidence" value="ECO:0007669"/>
    <property type="project" value="TreeGrafter"/>
</dbReference>
<feature type="domain" description="Pseudouridine synthase RsuA/RluA-like" evidence="3">
    <location>
        <begin position="60"/>
        <end position="247"/>
    </location>
</feature>
<comment type="caution">
    <text evidence="4">The sequence shown here is derived from an EMBL/GenBank/DDBJ whole genome shotgun (WGS) entry which is preliminary data.</text>
</comment>
<dbReference type="Pfam" id="PF00849">
    <property type="entry name" value="PseudoU_synth_2"/>
    <property type="match status" value="1"/>
</dbReference>
<evidence type="ECO:0000313" key="4">
    <source>
        <dbReference type="EMBL" id="KAK1739054.1"/>
    </source>
</evidence>
<dbReference type="InterPro" id="IPR006145">
    <property type="entry name" value="PsdUridine_synth_RsuA/RluA"/>
</dbReference>
<gene>
    <name evidence="4" type="ORF">QTG54_010370</name>
</gene>
<dbReference type="Proteomes" id="UP001224775">
    <property type="component" value="Unassembled WGS sequence"/>
</dbReference>
<dbReference type="InterPro" id="IPR050188">
    <property type="entry name" value="RluA_PseudoU_synthase"/>
</dbReference>
<dbReference type="EC" id="5.4.99.-" evidence="4"/>
<organism evidence="4 5">
    <name type="scientific">Skeletonema marinoi</name>
    <dbReference type="NCBI Taxonomy" id="267567"/>
    <lineage>
        <taxon>Eukaryota</taxon>
        <taxon>Sar</taxon>
        <taxon>Stramenopiles</taxon>
        <taxon>Ochrophyta</taxon>
        <taxon>Bacillariophyta</taxon>
        <taxon>Coscinodiscophyceae</taxon>
        <taxon>Thalassiosirophycidae</taxon>
        <taxon>Thalassiosirales</taxon>
        <taxon>Skeletonemataceae</taxon>
        <taxon>Skeletonema</taxon>
        <taxon>Skeletonema marinoi-dohrnii complex</taxon>
    </lineage>
</organism>
<dbReference type="InterPro" id="IPR020103">
    <property type="entry name" value="PsdUridine_synth_cat_dom_sf"/>
</dbReference>
<dbReference type="GO" id="GO:0009982">
    <property type="term" value="F:pseudouridine synthase activity"/>
    <property type="evidence" value="ECO:0007669"/>
    <property type="project" value="InterPro"/>
</dbReference>
<evidence type="ECO:0000313" key="5">
    <source>
        <dbReference type="Proteomes" id="UP001224775"/>
    </source>
</evidence>